<feature type="transmembrane region" description="Helical" evidence="4">
    <location>
        <begin position="130"/>
        <end position="147"/>
    </location>
</feature>
<dbReference type="Pfam" id="PF12833">
    <property type="entry name" value="HTH_18"/>
    <property type="match status" value="1"/>
</dbReference>
<dbReference type="Proteomes" id="UP000298649">
    <property type="component" value="Chromosome circular"/>
</dbReference>
<feature type="transmembrane region" description="Helical" evidence="4">
    <location>
        <begin position="48"/>
        <end position="68"/>
    </location>
</feature>
<proteinExistence type="predicted"/>
<protein>
    <submittedName>
        <fullName evidence="6">Helix-turn-helix transcriptional regulator</fullName>
    </submittedName>
</protein>
<keyword evidence="1" id="KW-0805">Transcription regulation</keyword>
<feature type="transmembrane region" description="Helical" evidence="4">
    <location>
        <begin position="168"/>
        <end position="188"/>
    </location>
</feature>
<evidence type="ECO:0000313" key="6">
    <source>
        <dbReference type="EMBL" id="QCL95165.1"/>
    </source>
</evidence>
<keyword evidence="4" id="KW-0812">Transmembrane</keyword>
<accession>A0A4D7YF10</accession>
<evidence type="ECO:0000313" key="7">
    <source>
        <dbReference type="Proteomes" id="UP000298649"/>
    </source>
</evidence>
<dbReference type="EMBL" id="CP039922">
    <property type="protein sequence ID" value="QCL95165.1"/>
    <property type="molecule type" value="Genomic_DNA"/>
</dbReference>
<feature type="transmembrane region" description="Helical" evidence="4">
    <location>
        <begin position="74"/>
        <end position="92"/>
    </location>
</feature>
<keyword evidence="2" id="KW-0238">DNA-binding</keyword>
<dbReference type="InterPro" id="IPR009057">
    <property type="entry name" value="Homeodomain-like_sf"/>
</dbReference>
<dbReference type="PANTHER" id="PTHR43280">
    <property type="entry name" value="ARAC-FAMILY TRANSCRIPTIONAL REGULATOR"/>
    <property type="match status" value="1"/>
</dbReference>
<feature type="domain" description="HTH araC/xylS-type" evidence="5">
    <location>
        <begin position="251"/>
        <end position="352"/>
    </location>
</feature>
<dbReference type="GO" id="GO:0003700">
    <property type="term" value="F:DNA-binding transcription factor activity"/>
    <property type="evidence" value="ECO:0007669"/>
    <property type="project" value="InterPro"/>
</dbReference>
<dbReference type="PROSITE" id="PS01124">
    <property type="entry name" value="HTH_ARAC_FAMILY_2"/>
    <property type="match status" value="1"/>
</dbReference>
<dbReference type="PANTHER" id="PTHR43280:SF29">
    <property type="entry name" value="ARAC-FAMILY TRANSCRIPTIONAL REGULATOR"/>
    <property type="match status" value="1"/>
</dbReference>
<keyword evidence="4" id="KW-0472">Membrane</keyword>
<name>A0A4D7YF10_AGRTU</name>
<dbReference type="Gene3D" id="1.10.10.60">
    <property type="entry name" value="Homeodomain-like"/>
    <property type="match status" value="1"/>
</dbReference>
<evidence type="ECO:0000256" key="4">
    <source>
        <dbReference type="SAM" id="Phobius"/>
    </source>
</evidence>
<evidence type="ECO:0000256" key="2">
    <source>
        <dbReference type="ARBA" id="ARBA00023125"/>
    </source>
</evidence>
<dbReference type="AlphaFoldDB" id="A0A4D7YF10"/>
<reference evidence="6 7" key="1">
    <citation type="submission" date="2019-04" db="EMBL/GenBank/DDBJ databases">
        <title>Complete genome sequence of Agrobacterium tumefaciens CFBP7129.</title>
        <authorList>
            <person name="Haryono M."/>
            <person name="Lin Y.-C."/>
            <person name="Lai E.-M."/>
            <person name="Kuo C.-H."/>
        </authorList>
    </citation>
    <scope>NUCLEOTIDE SEQUENCE [LARGE SCALE GENOMIC DNA]</scope>
    <source>
        <strain evidence="6 7">CFBP7129</strain>
    </source>
</reference>
<keyword evidence="3" id="KW-0804">Transcription</keyword>
<dbReference type="GO" id="GO:0043565">
    <property type="term" value="F:sequence-specific DNA binding"/>
    <property type="evidence" value="ECO:0007669"/>
    <property type="project" value="InterPro"/>
</dbReference>
<organism evidence="6 7">
    <name type="scientific">Agrobacterium tumefaciens</name>
    <dbReference type="NCBI Taxonomy" id="358"/>
    <lineage>
        <taxon>Bacteria</taxon>
        <taxon>Pseudomonadati</taxon>
        <taxon>Pseudomonadota</taxon>
        <taxon>Alphaproteobacteria</taxon>
        <taxon>Hyphomicrobiales</taxon>
        <taxon>Rhizobiaceae</taxon>
        <taxon>Rhizobium/Agrobacterium group</taxon>
        <taxon>Agrobacterium</taxon>
        <taxon>Agrobacterium tumefaciens complex</taxon>
    </lineage>
</organism>
<sequence>MNWQYRPLFRGYSFVLFIPLPFVVALLLVVMFIVFFRGGDDVRTNRAFLTLIALCALQSVLVGLRWGYGVSEARYVLPVLAACLPPLVYIAFRGLMRVAAESRMVMLANLAFSPLLIVIMEFTWPMAIDLALIVIFVGHAIALLLLGRKGPDGLDEAQFASVASAHRALIIAAIALCVSALFDLLVFFDFEWAHGQNVAVLVSNANLFGLLLIGLMAALAGRSKAPQTGTEPVVELSASAEPSEQDRDIVARVDRLMETQALYRDENLNLSRLARRLGLPSRQISGAINRLLGVNVSQYVNQLRIREACRLLEETEQSVTAIMLSSGFQTKSNFNREFRRVTGMSPVDWREREVWKLVSPNKTATRQMPDDRLKIVGK</sequence>
<evidence type="ECO:0000256" key="1">
    <source>
        <dbReference type="ARBA" id="ARBA00023015"/>
    </source>
</evidence>
<feature type="transmembrane region" description="Helical" evidence="4">
    <location>
        <begin position="12"/>
        <end position="36"/>
    </location>
</feature>
<dbReference type="SUPFAM" id="SSF46689">
    <property type="entry name" value="Homeodomain-like"/>
    <property type="match status" value="1"/>
</dbReference>
<keyword evidence="4" id="KW-1133">Transmembrane helix</keyword>
<feature type="transmembrane region" description="Helical" evidence="4">
    <location>
        <begin position="104"/>
        <end position="124"/>
    </location>
</feature>
<dbReference type="InterPro" id="IPR018060">
    <property type="entry name" value="HTH_AraC"/>
</dbReference>
<gene>
    <name evidence="6" type="ORF">CFBP7129_13870</name>
</gene>
<feature type="transmembrane region" description="Helical" evidence="4">
    <location>
        <begin position="200"/>
        <end position="220"/>
    </location>
</feature>
<evidence type="ECO:0000256" key="3">
    <source>
        <dbReference type="ARBA" id="ARBA00023163"/>
    </source>
</evidence>
<dbReference type="SMART" id="SM00342">
    <property type="entry name" value="HTH_ARAC"/>
    <property type="match status" value="1"/>
</dbReference>
<evidence type="ECO:0000259" key="5">
    <source>
        <dbReference type="PROSITE" id="PS01124"/>
    </source>
</evidence>